<comment type="caution">
    <text evidence="8">The sequence shown here is derived from an EMBL/GenBank/DDBJ whole genome shotgun (WGS) entry which is preliminary data.</text>
</comment>
<evidence type="ECO:0000256" key="5">
    <source>
        <dbReference type="ARBA" id="ARBA00034078"/>
    </source>
</evidence>
<keyword evidence="3" id="KW-0408">Iron</keyword>
<reference evidence="8 9" key="1">
    <citation type="submission" date="2018-11" db="EMBL/GenBank/DDBJ databases">
        <authorList>
            <person name="Li F."/>
        </authorList>
    </citation>
    <scope>NUCLEOTIDE SEQUENCE [LARGE SCALE GENOMIC DNA]</scope>
    <source>
        <strain evidence="8 9">Gsoil 818</strain>
    </source>
</reference>
<dbReference type="GO" id="GO:0004497">
    <property type="term" value="F:monooxygenase activity"/>
    <property type="evidence" value="ECO:0007669"/>
    <property type="project" value="UniProtKB-ARBA"/>
</dbReference>
<dbReference type="SUPFAM" id="SSF50022">
    <property type="entry name" value="ISP domain"/>
    <property type="match status" value="1"/>
</dbReference>
<dbReference type="InterPro" id="IPR017941">
    <property type="entry name" value="Rieske_2Fe-2S"/>
</dbReference>
<proteinExistence type="inferred from homology"/>
<dbReference type="PANTHER" id="PTHR21496:SF0">
    <property type="entry name" value="RIESKE DOMAIN-CONTAINING PROTEIN"/>
    <property type="match status" value="1"/>
</dbReference>
<dbReference type="PANTHER" id="PTHR21496">
    <property type="entry name" value="FERREDOXIN-RELATED"/>
    <property type="match status" value="1"/>
</dbReference>
<dbReference type="Pfam" id="PF00355">
    <property type="entry name" value="Rieske"/>
    <property type="match status" value="1"/>
</dbReference>
<dbReference type="InterPro" id="IPR036922">
    <property type="entry name" value="Rieske_2Fe-2S_sf"/>
</dbReference>
<dbReference type="EMBL" id="RJSF01000047">
    <property type="protein sequence ID" value="RNM11746.1"/>
    <property type="molecule type" value="Genomic_DNA"/>
</dbReference>
<dbReference type="PROSITE" id="PS51296">
    <property type="entry name" value="RIESKE"/>
    <property type="match status" value="1"/>
</dbReference>
<dbReference type="GO" id="GO:0051537">
    <property type="term" value="F:2 iron, 2 sulfur cluster binding"/>
    <property type="evidence" value="ECO:0007669"/>
    <property type="project" value="UniProtKB-KW"/>
</dbReference>
<keyword evidence="1" id="KW-0001">2Fe-2S</keyword>
<dbReference type="CDD" id="cd03467">
    <property type="entry name" value="Rieske"/>
    <property type="match status" value="1"/>
</dbReference>
<comment type="cofactor">
    <cofactor evidence="5">
        <name>[2Fe-2S] cluster</name>
        <dbReference type="ChEBI" id="CHEBI:190135"/>
    </cofactor>
</comment>
<evidence type="ECO:0000256" key="4">
    <source>
        <dbReference type="ARBA" id="ARBA00023014"/>
    </source>
</evidence>
<organism evidence="8 9">
    <name type="scientific">Nocardioides pocheonensis</name>
    <dbReference type="NCBI Taxonomy" id="661485"/>
    <lineage>
        <taxon>Bacteria</taxon>
        <taxon>Bacillati</taxon>
        <taxon>Actinomycetota</taxon>
        <taxon>Actinomycetes</taxon>
        <taxon>Propionibacteriales</taxon>
        <taxon>Nocardioidaceae</taxon>
        <taxon>Nocardioides</taxon>
    </lineage>
</organism>
<name>A0A3N0GHS9_9ACTN</name>
<evidence type="ECO:0000313" key="8">
    <source>
        <dbReference type="EMBL" id="RNM11746.1"/>
    </source>
</evidence>
<dbReference type="Gene3D" id="2.102.10.10">
    <property type="entry name" value="Rieske [2Fe-2S] iron-sulphur domain"/>
    <property type="match status" value="1"/>
</dbReference>
<dbReference type="RefSeq" id="WP_123224977.1">
    <property type="nucleotide sequence ID" value="NZ_RJSF01000047.1"/>
</dbReference>
<gene>
    <name evidence="8" type="ORF">EFL26_21560</name>
</gene>
<protein>
    <submittedName>
        <fullName evidence="8">Rieske (2Fe-2S) protein</fullName>
    </submittedName>
</protein>
<keyword evidence="9" id="KW-1185">Reference proteome</keyword>
<dbReference type="Proteomes" id="UP000279994">
    <property type="component" value="Unassembled WGS sequence"/>
</dbReference>
<evidence type="ECO:0000259" key="7">
    <source>
        <dbReference type="PROSITE" id="PS51296"/>
    </source>
</evidence>
<dbReference type="AlphaFoldDB" id="A0A3N0GHS9"/>
<dbReference type="GO" id="GO:0046872">
    <property type="term" value="F:metal ion binding"/>
    <property type="evidence" value="ECO:0007669"/>
    <property type="project" value="UniProtKB-KW"/>
</dbReference>
<dbReference type="GO" id="GO:0016705">
    <property type="term" value="F:oxidoreductase activity, acting on paired donors, with incorporation or reduction of molecular oxygen"/>
    <property type="evidence" value="ECO:0007669"/>
    <property type="project" value="UniProtKB-ARBA"/>
</dbReference>
<evidence type="ECO:0000256" key="3">
    <source>
        <dbReference type="ARBA" id="ARBA00023004"/>
    </source>
</evidence>
<evidence type="ECO:0000256" key="6">
    <source>
        <dbReference type="ARBA" id="ARBA00038001"/>
    </source>
</evidence>
<feature type="domain" description="Rieske" evidence="7">
    <location>
        <begin position="1"/>
        <end position="75"/>
    </location>
</feature>
<evidence type="ECO:0000256" key="2">
    <source>
        <dbReference type="ARBA" id="ARBA00022723"/>
    </source>
</evidence>
<keyword evidence="4" id="KW-0411">Iron-sulfur</keyword>
<dbReference type="OrthoDB" id="9795104at2"/>
<evidence type="ECO:0000313" key="9">
    <source>
        <dbReference type="Proteomes" id="UP000279994"/>
    </source>
</evidence>
<comment type="similarity">
    <text evidence="6">Belongs to the bacterial ring-hydroxylating dioxygenase ferredoxin component family.</text>
</comment>
<evidence type="ECO:0000256" key="1">
    <source>
        <dbReference type="ARBA" id="ARBA00022714"/>
    </source>
</evidence>
<sequence>MTEIGAAADPPAGTVREVDGFAVGHGRGKYFAVSRRCRHLGADLADGTVDEDGCLVCPWHRAAYDVDSGRMTRGPRGFYSKVPGLEPLLKSLTWVLPLRRRRVVLRRGRLFLEADVGGGRRRA</sequence>
<accession>A0A3N0GHS9</accession>
<keyword evidence="2" id="KW-0479">Metal-binding</keyword>